<sequence>MNPESPFHEGELHVQQRARETQSAQKNGRIITNSMAQNVIQFIKQQPMVILGSIDDQQNLWASVLLGDPGFAEVVNSQTVKLDLTRTFPNFDDPFWTNIQHHYQVGLLFIELENRRRMRINGRIIDRGNEHLQIAVEESYPNCSKYIQRRHLVEIKPSKYSPLKRQGNQLEPDQQILISSADTFFVVSAYPSRGVDTSHRGGNPGFVRVLNEKTLRIPDYLGNSMFNTFGNFAVNPRAGLIFLDFQSNRVLQLTGEPEILWELDDPTQETGGTKRYWNFTLKYCLETQLTQSLNWEFIDYSPHNPS</sequence>
<reference evidence="2 3" key="1">
    <citation type="journal article" date="2013" name="Front. Microbiol.">
        <title>Comparative genomic analyses of the cyanobacterium, Lyngbya aestuarii BL J, a powerful hydrogen producer.</title>
        <authorList>
            <person name="Kothari A."/>
            <person name="Vaughn M."/>
            <person name="Garcia-Pichel F."/>
        </authorList>
    </citation>
    <scope>NUCLEOTIDE SEQUENCE [LARGE SCALE GENOMIC DNA]</scope>
    <source>
        <strain evidence="2 3">BL J</strain>
    </source>
</reference>
<dbReference type="RefSeq" id="WP_023064064.1">
    <property type="nucleotide sequence ID" value="NZ_AUZM01000001.1"/>
</dbReference>
<name>U7QQ60_9CYAN</name>
<evidence type="ECO:0000256" key="1">
    <source>
        <dbReference type="SAM" id="MobiDB-lite"/>
    </source>
</evidence>
<feature type="region of interest" description="Disordered" evidence="1">
    <location>
        <begin position="1"/>
        <end position="26"/>
    </location>
</feature>
<accession>U7QQ60</accession>
<protein>
    <submittedName>
        <fullName evidence="2">Pyridoxamine 5'-phosphate oxidase family protein</fullName>
    </submittedName>
</protein>
<gene>
    <name evidence="2" type="ORF">M595_0096</name>
</gene>
<keyword evidence="3" id="KW-1185">Reference proteome</keyword>
<dbReference type="EMBL" id="AUZM01000001">
    <property type="protein sequence ID" value="ERT10003.1"/>
    <property type="molecule type" value="Genomic_DNA"/>
</dbReference>
<feature type="compositionally biased region" description="Basic and acidic residues" evidence="1">
    <location>
        <begin position="1"/>
        <end position="20"/>
    </location>
</feature>
<dbReference type="SUPFAM" id="SSF50475">
    <property type="entry name" value="FMN-binding split barrel"/>
    <property type="match status" value="1"/>
</dbReference>
<dbReference type="PANTHER" id="PTHR42815">
    <property type="entry name" value="FAD-BINDING, PUTATIVE (AFU_ORTHOLOGUE AFUA_6G07600)-RELATED"/>
    <property type="match status" value="1"/>
</dbReference>
<dbReference type="PATRIC" id="fig|1348334.3.peg.94"/>
<dbReference type="AlphaFoldDB" id="U7QQ60"/>
<evidence type="ECO:0000313" key="2">
    <source>
        <dbReference type="EMBL" id="ERT10003.1"/>
    </source>
</evidence>
<dbReference type="Gene3D" id="2.30.110.10">
    <property type="entry name" value="Electron Transport, Fmn-binding Protein, Chain A"/>
    <property type="match status" value="2"/>
</dbReference>
<dbReference type="Proteomes" id="UP000017127">
    <property type="component" value="Unassembled WGS sequence"/>
</dbReference>
<evidence type="ECO:0000313" key="3">
    <source>
        <dbReference type="Proteomes" id="UP000017127"/>
    </source>
</evidence>
<dbReference type="InterPro" id="IPR012349">
    <property type="entry name" value="Split_barrel_FMN-bd"/>
</dbReference>
<proteinExistence type="predicted"/>
<dbReference type="PANTHER" id="PTHR42815:SF2">
    <property type="entry name" value="FAD-BINDING, PUTATIVE (AFU_ORTHOLOGUE AFUA_6G07600)-RELATED"/>
    <property type="match status" value="1"/>
</dbReference>
<dbReference type="OrthoDB" id="9796486at2"/>
<comment type="caution">
    <text evidence="2">The sequence shown here is derived from an EMBL/GenBank/DDBJ whole genome shotgun (WGS) entry which is preliminary data.</text>
</comment>
<organism evidence="2 3">
    <name type="scientific">Lyngbya aestuarii BL J</name>
    <dbReference type="NCBI Taxonomy" id="1348334"/>
    <lineage>
        <taxon>Bacteria</taxon>
        <taxon>Bacillati</taxon>
        <taxon>Cyanobacteriota</taxon>
        <taxon>Cyanophyceae</taxon>
        <taxon>Oscillatoriophycideae</taxon>
        <taxon>Oscillatoriales</taxon>
        <taxon>Microcoleaceae</taxon>
        <taxon>Lyngbya</taxon>
    </lineage>
</organism>